<dbReference type="OrthoDB" id="194358at2759"/>
<dbReference type="Pfam" id="PF22939">
    <property type="entry name" value="WHD_GPIID"/>
    <property type="match status" value="1"/>
</dbReference>
<feature type="domain" description="GPI inositol-deacylase winged helix" evidence="1">
    <location>
        <begin position="3"/>
        <end position="50"/>
    </location>
</feature>
<dbReference type="InterPro" id="IPR054471">
    <property type="entry name" value="GPIID_WHD"/>
</dbReference>
<evidence type="ECO:0000313" key="2">
    <source>
        <dbReference type="EMBL" id="KOS18728.1"/>
    </source>
</evidence>
<dbReference type="SUPFAM" id="SSF50969">
    <property type="entry name" value="YVTN repeat-like/Quinoprotein amine dehydrogenase"/>
    <property type="match status" value="1"/>
</dbReference>
<reference evidence="2 3" key="1">
    <citation type="submission" date="2015-07" db="EMBL/GenBank/DDBJ databases">
        <title>The genome of the fungus Escovopsis weberi, a specialized disease agent of ant agriculture.</title>
        <authorList>
            <person name="de Man T.J."/>
            <person name="Stajich J.E."/>
            <person name="Kubicek C.P."/>
            <person name="Chenthamara K."/>
            <person name="Atanasova L."/>
            <person name="Druzhinina I.S."/>
            <person name="Birnbaum S."/>
            <person name="Barribeau S.M."/>
            <person name="Teiling C."/>
            <person name="Suen G."/>
            <person name="Currie C."/>
            <person name="Gerardo N.M."/>
        </authorList>
    </citation>
    <scope>NUCLEOTIDE SEQUENCE [LARGE SCALE GENOMIC DNA]</scope>
</reference>
<dbReference type="EMBL" id="LGSR01000020">
    <property type="protein sequence ID" value="KOS18728.1"/>
    <property type="molecule type" value="Genomic_DNA"/>
</dbReference>
<comment type="caution">
    <text evidence="2">The sequence shown here is derived from an EMBL/GenBank/DDBJ whole genome shotgun (WGS) entry which is preliminary data.</text>
</comment>
<sequence length="533" mass="58955">MYCAVRLDLDVSPYKMGQVIMATCGSLVVIDPSGRVHMMHDTARQFLLDLGGSDAYFGVMPAVGNARFASLCLLYLESSLGPRAVAGPEAALFLRYASEFFSRHLVLADPADPRPFNVICAFLDNSVLHWLEQLARRRQLGVASVYRFSCGEVSLLYFIGNLFMTMAPAGVMEASRGDIFVLDIVEATLAKVFSAPGSVGVRDFKFNTCDDPDRHYLAASYRDESLAIFGVETAERLLIESDFAALGRDDAQKLDISVICAIETKSMVHGVLVSPARDRLLLLTTWGSELWALRTRQLIRSRNVPRSSEKLRAAEPCPLMDDRFILLEGSSIHTFRWHDFEQTPTLFSLSRDGHLPEPQDAVSFSLLGNETLLVEKLADPLTGVRVNCWNVADFPAPSPAGASSEDARQSAAPRHGLQPLSAVLGHTIALLGSTLVFVTTDRWVCTVDLETFPQTLEVRRHFFILPAWVGLTGEVMARLTPSGDLVFATGEDVTVFGDWMDIWEPVLLEGFDADEELGRYQTQDIWVSSRPVR</sequence>
<protein>
    <recommendedName>
        <fullName evidence="1">GPI inositol-deacylase winged helix domain-containing protein</fullName>
    </recommendedName>
</protein>
<accession>A0A0M8MUF5</accession>
<keyword evidence="3" id="KW-1185">Reference proteome</keyword>
<gene>
    <name evidence="2" type="ORF">ESCO_000757</name>
</gene>
<dbReference type="InterPro" id="IPR011044">
    <property type="entry name" value="Quino_amine_DH_bsu"/>
</dbReference>
<dbReference type="Proteomes" id="UP000053831">
    <property type="component" value="Unassembled WGS sequence"/>
</dbReference>
<name>A0A0M8MUF5_ESCWE</name>
<evidence type="ECO:0000259" key="1">
    <source>
        <dbReference type="Pfam" id="PF22939"/>
    </source>
</evidence>
<organism evidence="2 3">
    <name type="scientific">Escovopsis weberi</name>
    <dbReference type="NCBI Taxonomy" id="150374"/>
    <lineage>
        <taxon>Eukaryota</taxon>
        <taxon>Fungi</taxon>
        <taxon>Dikarya</taxon>
        <taxon>Ascomycota</taxon>
        <taxon>Pezizomycotina</taxon>
        <taxon>Sordariomycetes</taxon>
        <taxon>Hypocreomycetidae</taxon>
        <taxon>Hypocreales</taxon>
        <taxon>Hypocreaceae</taxon>
        <taxon>Escovopsis</taxon>
    </lineage>
</organism>
<dbReference type="AlphaFoldDB" id="A0A0M8MUF5"/>
<evidence type="ECO:0000313" key="3">
    <source>
        <dbReference type="Proteomes" id="UP000053831"/>
    </source>
</evidence>
<proteinExistence type="predicted"/>